<evidence type="ECO:0000256" key="2">
    <source>
        <dbReference type="ARBA" id="ARBA00034534"/>
    </source>
</evidence>
<reference evidence="7" key="1">
    <citation type="submission" date="2021-01" db="EMBL/GenBank/DDBJ databases">
        <authorList>
            <consortium name="Genoscope - CEA"/>
            <person name="William W."/>
        </authorList>
    </citation>
    <scope>NUCLEOTIDE SEQUENCE</scope>
</reference>
<dbReference type="GO" id="GO:0005737">
    <property type="term" value="C:cytoplasm"/>
    <property type="evidence" value="ECO:0007669"/>
    <property type="project" value="TreeGrafter"/>
</dbReference>
<evidence type="ECO:0000256" key="1">
    <source>
        <dbReference type="ARBA" id="ARBA00006895"/>
    </source>
</evidence>
<keyword evidence="3" id="KW-0175">Coiled coil</keyword>
<dbReference type="PANTHER" id="PTHR21737:SF4">
    <property type="entry name" value="SPLICING FACTOR CACTIN"/>
    <property type="match status" value="1"/>
</dbReference>
<evidence type="ECO:0000313" key="8">
    <source>
        <dbReference type="Proteomes" id="UP000683925"/>
    </source>
</evidence>
<feature type="compositionally biased region" description="Low complexity" evidence="4">
    <location>
        <begin position="13"/>
        <end position="41"/>
    </location>
</feature>
<keyword evidence="8" id="KW-1185">Reference proteome</keyword>
<accession>A0A8S1U7L3</accession>
<dbReference type="GO" id="GO:0045292">
    <property type="term" value="P:mRNA cis splicing, via spliceosome"/>
    <property type="evidence" value="ECO:0007669"/>
    <property type="project" value="TreeGrafter"/>
</dbReference>
<dbReference type="OrthoDB" id="265955at2759"/>
<dbReference type="OMA" id="HIDFWND"/>
<dbReference type="AlphaFoldDB" id="A0A8S1U7L3"/>
<dbReference type="EMBL" id="CAJJDP010000039">
    <property type="protein sequence ID" value="CAD8161135.1"/>
    <property type="molecule type" value="Genomic_DNA"/>
</dbReference>
<name>A0A8S1U7L3_PAROT</name>
<dbReference type="Pfam" id="PF09732">
    <property type="entry name" value="CactinC_cactus"/>
    <property type="match status" value="1"/>
</dbReference>
<gene>
    <name evidence="7" type="ORF">POCTA_138.1.T0390230</name>
</gene>
<feature type="region of interest" description="Disordered" evidence="4">
    <location>
        <begin position="1"/>
        <end position="62"/>
    </location>
</feature>
<evidence type="ECO:0000256" key="3">
    <source>
        <dbReference type="SAM" id="Coils"/>
    </source>
</evidence>
<dbReference type="SMART" id="SM01050">
    <property type="entry name" value="CactinC_cactus"/>
    <property type="match status" value="1"/>
</dbReference>
<sequence length="647" mass="77136">MTEYLKRRQANESSSASSAESLSFSSSSSSPSSSSSSSSRSRSSRKHQSIKKYQKSSKMQSKNQLLKAYASLDKMKQKYLQKIGYTDQDNPYGDKNLAKSLIWKSKLDEKGLHGISEHELKEKLDDMLKEIEKLKSQRQKKQEEKIKLEEEKNRLNKERQMENYKQWIDNEDAFFEKVEKLRPLIRIQQQRELPFDKFVRICCIYKGQIGHQKQLEQIMHNPSQFIKTLGHEDQKVILNESKKQFAIEIDNKSNFQDYWASIISIAQAEVEWREQKEKDPKCPKFGIQSEFKQDIKKMFQGKSREGLDELEGEINQMLNYGAEYKIDFDYWEKILKKLKVIKAKTILKNYYKVFCKDLKYKSMRQDNQLVLDVGINTKDIQINVERNATEKQHYQVEIQEQTEYECVSPDPVDCDEFILENDDLKQLTDQRITILTEFLNNAKIELEKQQLKKKKEKEKEKEKQKGKQNKLPEFSIPNNRKLEDNVEGLDILAQQMFEYERSKPLEEDEVYFNEVVPQRQEPSWSQKYKLKRPQYFNRVKMGFDWNMYNKTHYDVDNPPPKTIQGYKFNVFYPELIDKTQAPKYTLETCENPDYCIIRFIAGPPYEDLAFQILCKEWDYSDRMGFKSVFSRGILHLWFNFKKPRYRR</sequence>
<dbReference type="Pfam" id="PF10312">
    <property type="entry name" value="Cactin_mid"/>
    <property type="match status" value="1"/>
</dbReference>
<feature type="compositionally biased region" description="Basic and acidic residues" evidence="4">
    <location>
        <begin position="1"/>
        <end position="10"/>
    </location>
</feature>
<evidence type="ECO:0000259" key="6">
    <source>
        <dbReference type="Pfam" id="PF10312"/>
    </source>
</evidence>
<dbReference type="Proteomes" id="UP000683925">
    <property type="component" value="Unassembled WGS sequence"/>
</dbReference>
<feature type="coiled-coil region" evidence="3">
    <location>
        <begin position="117"/>
        <end position="165"/>
    </location>
</feature>
<dbReference type="InterPro" id="IPR019134">
    <property type="entry name" value="Cactin_C"/>
</dbReference>
<feature type="domain" description="Splicing factor cactin central" evidence="6">
    <location>
        <begin position="157"/>
        <end position="350"/>
    </location>
</feature>
<protein>
    <recommendedName>
        <fullName evidence="2">Splicing factor Cactin</fullName>
    </recommendedName>
</protein>
<comment type="caution">
    <text evidence="7">The sequence shown here is derived from an EMBL/GenBank/DDBJ whole genome shotgun (WGS) entry which is preliminary data.</text>
</comment>
<dbReference type="PANTHER" id="PTHR21737">
    <property type="entry name" value="POLYGLUTAMINE BINDING PROTEIN 1/MARVEL MEMBRANE-ASSOCIATING DOMAIN CONTAINING 3"/>
    <property type="match status" value="1"/>
</dbReference>
<organism evidence="7 8">
    <name type="scientific">Paramecium octaurelia</name>
    <dbReference type="NCBI Taxonomy" id="43137"/>
    <lineage>
        <taxon>Eukaryota</taxon>
        <taxon>Sar</taxon>
        <taxon>Alveolata</taxon>
        <taxon>Ciliophora</taxon>
        <taxon>Intramacronucleata</taxon>
        <taxon>Oligohymenophorea</taxon>
        <taxon>Peniculida</taxon>
        <taxon>Parameciidae</taxon>
        <taxon>Paramecium</taxon>
    </lineage>
</organism>
<evidence type="ECO:0000256" key="4">
    <source>
        <dbReference type="SAM" id="MobiDB-lite"/>
    </source>
</evidence>
<evidence type="ECO:0000313" key="7">
    <source>
        <dbReference type="EMBL" id="CAD8161135.1"/>
    </source>
</evidence>
<comment type="similarity">
    <text evidence="1">Belongs to the CACTIN family.</text>
</comment>
<feature type="domain" description="Splicing factor Cactin C-terminal" evidence="5">
    <location>
        <begin position="524"/>
        <end position="647"/>
    </location>
</feature>
<feature type="compositionally biased region" description="Basic residues" evidence="4">
    <location>
        <begin position="42"/>
        <end position="55"/>
    </location>
</feature>
<proteinExistence type="inferred from homology"/>
<dbReference type="GO" id="GO:0005681">
    <property type="term" value="C:spliceosomal complex"/>
    <property type="evidence" value="ECO:0007669"/>
    <property type="project" value="TreeGrafter"/>
</dbReference>
<evidence type="ECO:0000259" key="5">
    <source>
        <dbReference type="Pfam" id="PF09732"/>
    </source>
</evidence>
<dbReference type="InterPro" id="IPR018816">
    <property type="entry name" value="Cactin_central"/>
</dbReference>
<feature type="region of interest" description="Disordered" evidence="4">
    <location>
        <begin position="455"/>
        <end position="479"/>
    </location>
</feature>